<dbReference type="InterPro" id="IPR005164">
    <property type="entry name" value="Allantoicase"/>
</dbReference>
<evidence type="ECO:0000256" key="2">
    <source>
        <dbReference type="ARBA" id="ARBA00011738"/>
    </source>
</evidence>
<dbReference type="GO" id="GO:0000256">
    <property type="term" value="P:allantoin catabolic process"/>
    <property type="evidence" value="ECO:0007669"/>
    <property type="project" value="InterPro"/>
</dbReference>
<keyword evidence="9" id="KW-1185">Reference proteome</keyword>
<accession>A0AAD4M7U6</accession>
<dbReference type="NCBIfam" id="TIGR02961">
    <property type="entry name" value="allantoicase"/>
    <property type="match status" value="1"/>
</dbReference>
<dbReference type="Gene3D" id="2.60.120.260">
    <property type="entry name" value="Galactose-binding domain-like"/>
    <property type="match status" value="2"/>
</dbReference>
<evidence type="ECO:0000256" key="1">
    <source>
        <dbReference type="ARBA" id="ARBA00009242"/>
    </source>
</evidence>
<dbReference type="AlphaFoldDB" id="A0AAD4M7U6"/>
<dbReference type="SUPFAM" id="SSF49785">
    <property type="entry name" value="Galactose-binding domain-like"/>
    <property type="match status" value="2"/>
</dbReference>
<dbReference type="InterPro" id="IPR015908">
    <property type="entry name" value="Allantoicase_dom"/>
</dbReference>
<protein>
    <submittedName>
        <fullName evidence="8">Allantoicase</fullName>
    </submittedName>
</protein>
<evidence type="ECO:0000313" key="8">
    <source>
        <dbReference type="EMBL" id="KAI0305441.1"/>
    </source>
</evidence>
<dbReference type="GO" id="GO:0004848">
    <property type="term" value="F:ureidoglycolate hydrolase activity"/>
    <property type="evidence" value="ECO:0007669"/>
    <property type="project" value="InterPro"/>
</dbReference>
<evidence type="ECO:0000256" key="3">
    <source>
        <dbReference type="ARBA" id="ARBA00022631"/>
    </source>
</evidence>
<name>A0AAD4M7U6_9AGAM</name>
<dbReference type="Pfam" id="PF04115">
    <property type="entry name" value="Ureidogly_lyase"/>
    <property type="match status" value="1"/>
</dbReference>
<dbReference type="PANTHER" id="PTHR12045">
    <property type="entry name" value="ALLANTOICASE"/>
    <property type="match status" value="1"/>
</dbReference>
<dbReference type="GO" id="GO:0050385">
    <property type="term" value="F:ureidoglycolate lyase activity"/>
    <property type="evidence" value="ECO:0007669"/>
    <property type="project" value="UniProtKB-EC"/>
</dbReference>
<keyword evidence="3" id="KW-0659">Purine metabolism</keyword>
<feature type="region of interest" description="Disordered" evidence="6">
    <location>
        <begin position="285"/>
        <end position="309"/>
    </location>
</feature>
<comment type="catalytic activity">
    <reaction evidence="5">
        <text>(S)-ureidoglycolate = urea + glyoxylate</text>
        <dbReference type="Rhea" id="RHEA:11304"/>
        <dbReference type="ChEBI" id="CHEBI:16199"/>
        <dbReference type="ChEBI" id="CHEBI:36655"/>
        <dbReference type="ChEBI" id="CHEBI:57296"/>
        <dbReference type="EC" id="4.3.2.3"/>
    </reaction>
</comment>
<keyword evidence="4" id="KW-0456">Lyase</keyword>
<dbReference type="GO" id="GO:0006144">
    <property type="term" value="P:purine nucleobase metabolic process"/>
    <property type="evidence" value="ECO:0007669"/>
    <property type="project" value="UniProtKB-KW"/>
</dbReference>
<feature type="domain" description="Allantoicase" evidence="7">
    <location>
        <begin position="201"/>
        <end position="362"/>
    </location>
</feature>
<evidence type="ECO:0000256" key="6">
    <source>
        <dbReference type="SAM" id="MobiDB-lite"/>
    </source>
</evidence>
<dbReference type="CDD" id="cd20298">
    <property type="entry name" value="cupin_UAH"/>
    <property type="match status" value="1"/>
</dbReference>
<dbReference type="Pfam" id="PF03561">
    <property type="entry name" value="Allantoicase"/>
    <property type="match status" value="2"/>
</dbReference>
<dbReference type="PANTHER" id="PTHR12045:SF3">
    <property type="entry name" value="INACTIVE ALLANTOICASE-RELATED"/>
    <property type="match status" value="1"/>
</dbReference>
<gene>
    <name evidence="8" type="ORF">B0F90DRAFT_1698055</name>
</gene>
<comment type="subunit">
    <text evidence="2">Homodimer.</text>
</comment>
<evidence type="ECO:0000313" key="9">
    <source>
        <dbReference type="Proteomes" id="UP001203297"/>
    </source>
</evidence>
<dbReference type="SUPFAM" id="SSF51182">
    <property type="entry name" value="RmlC-like cupins"/>
    <property type="match status" value="1"/>
</dbReference>
<feature type="domain" description="Allantoicase" evidence="7">
    <location>
        <begin position="24"/>
        <end position="181"/>
    </location>
</feature>
<reference evidence="8" key="1">
    <citation type="journal article" date="2022" name="New Phytol.">
        <title>Evolutionary transition to the ectomycorrhizal habit in the genomes of a hyperdiverse lineage of mushroom-forming fungi.</title>
        <authorList>
            <person name="Looney B."/>
            <person name="Miyauchi S."/>
            <person name="Morin E."/>
            <person name="Drula E."/>
            <person name="Courty P.E."/>
            <person name="Kohler A."/>
            <person name="Kuo A."/>
            <person name="LaButti K."/>
            <person name="Pangilinan J."/>
            <person name="Lipzen A."/>
            <person name="Riley R."/>
            <person name="Andreopoulos W."/>
            <person name="He G."/>
            <person name="Johnson J."/>
            <person name="Nolan M."/>
            <person name="Tritt A."/>
            <person name="Barry K.W."/>
            <person name="Grigoriev I.V."/>
            <person name="Nagy L.G."/>
            <person name="Hibbett D."/>
            <person name="Henrissat B."/>
            <person name="Matheny P.B."/>
            <person name="Labbe J."/>
            <person name="Martin F.M."/>
        </authorList>
    </citation>
    <scope>NUCLEOTIDE SEQUENCE</scope>
    <source>
        <strain evidence="8">BPL690</strain>
    </source>
</reference>
<evidence type="ECO:0000256" key="4">
    <source>
        <dbReference type="ARBA" id="ARBA00023239"/>
    </source>
</evidence>
<comment type="similarity">
    <text evidence="1">Belongs to the allantoicase family.</text>
</comment>
<dbReference type="Gene3D" id="2.60.120.480">
    <property type="entry name" value="Ureidoglycolate hydrolase"/>
    <property type="match status" value="1"/>
</dbReference>
<organism evidence="8 9">
    <name type="scientific">Multifurca ochricompacta</name>
    <dbReference type="NCBI Taxonomy" id="376703"/>
    <lineage>
        <taxon>Eukaryota</taxon>
        <taxon>Fungi</taxon>
        <taxon>Dikarya</taxon>
        <taxon>Basidiomycota</taxon>
        <taxon>Agaricomycotina</taxon>
        <taxon>Agaricomycetes</taxon>
        <taxon>Russulales</taxon>
        <taxon>Russulaceae</taxon>
        <taxon>Multifurca</taxon>
    </lineage>
</organism>
<dbReference type="InterPro" id="IPR008979">
    <property type="entry name" value="Galactose-bd-like_sf"/>
</dbReference>
<dbReference type="HAMAP" id="MF_00813">
    <property type="entry name" value="Allantoicase"/>
    <property type="match status" value="1"/>
</dbReference>
<evidence type="ECO:0000259" key="7">
    <source>
        <dbReference type="Pfam" id="PF03561"/>
    </source>
</evidence>
<dbReference type="GO" id="GO:0004037">
    <property type="term" value="F:allantoicase activity"/>
    <property type="evidence" value="ECO:0007669"/>
    <property type="project" value="InterPro"/>
</dbReference>
<comment type="caution">
    <text evidence="8">The sequence shown here is derived from an EMBL/GenBank/DDBJ whole genome shotgun (WGS) entry which is preliminary data.</text>
</comment>
<evidence type="ECO:0000256" key="5">
    <source>
        <dbReference type="ARBA" id="ARBA00047684"/>
    </source>
</evidence>
<sequence>MSMSDNFSQNPFTTEIELSSVVLGGSVVSISDEFFAEAFHLLLTEPAKSLKGQFGPNGALYDGWETRRHNHTMIDQSAQLRCYRAIIKLGTTGTVKGFDIDTSHFNGNEGPEASVQSLYITKGEGSPEASDPRWTEVLPRVSLGPSARHFFTVPETQPVNYVKLNMYPDGGIARFRVYGNVVPIHPESPSEVFDLAHVFAGGRVVFTSDQHFGVGSNLILPGRGKDMSDGWETKRSRQPAHKDWVIIKLGATGHLSHVAIDTAHFKGNFPQYCELHAINIDSGVPPHSASHSPPPTCYPSSEKGAPTTKEDEWTLVLPQMRLGPHREHYFQVDGSGKGAFTHVRLTIFPDGGVKRIRVFGSRVPNSEVFIHSFDSAEPSNQVFIDVVAAEEVNSSRRKIPALPLTPEAFAAFGQVVQSYEDIFGAPRSVKITPANFGTATKYHKLSLLESSYPDKLSATSGISVYRCQPAKVLKVGTKREVILSALERHPYTNQAFLPMGHDKDNQYLVVVAKNGPDDRPDIGSLRAFVARANQGIVYNTSVWRKLNSYYKAPDSDGPRLCRDANR</sequence>
<dbReference type="InterPro" id="IPR047233">
    <property type="entry name" value="UAH_cupin"/>
</dbReference>
<dbReference type="InterPro" id="IPR024060">
    <property type="entry name" value="Ureidoglycolate_lyase_dom_sf"/>
</dbReference>
<dbReference type="Proteomes" id="UP001203297">
    <property type="component" value="Unassembled WGS sequence"/>
</dbReference>
<dbReference type="InterPro" id="IPR011051">
    <property type="entry name" value="RmlC_Cupin_sf"/>
</dbReference>
<dbReference type="InterPro" id="IPR007247">
    <property type="entry name" value="Ureidogly_lyase"/>
</dbReference>
<dbReference type="EMBL" id="WTXG01000005">
    <property type="protein sequence ID" value="KAI0305441.1"/>
    <property type="molecule type" value="Genomic_DNA"/>
</dbReference>
<proteinExistence type="inferred from homology"/>